<evidence type="ECO:0000313" key="2">
    <source>
        <dbReference type="Proteomes" id="UP000433788"/>
    </source>
</evidence>
<dbReference type="RefSeq" id="WP_153719183.1">
    <property type="nucleotide sequence ID" value="NZ_WJPP01000002.1"/>
</dbReference>
<gene>
    <name evidence="1" type="ORF">GH984_05470</name>
</gene>
<dbReference type="AlphaFoldDB" id="A0A6N7QP39"/>
<keyword evidence="2" id="KW-1185">Reference proteome</keyword>
<organism evidence="1 2">
    <name type="scientific">Spiribacter salilacus</name>
    <dbReference type="NCBI Taxonomy" id="2664894"/>
    <lineage>
        <taxon>Bacteria</taxon>
        <taxon>Pseudomonadati</taxon>
        <taxon>Pseudomonadota</taxon>
        <taxon>Gammaproteobacteria</taxon>
        <taxon>Chromatiales</taxon>
        <taxon>Ectothiorhodospiraceae</taxon>
        <taxon>Spiribacter</taxon>
    </lineage>
</organism>
<protein>
    <submittedName>
        <fullName evidence="1">Uncharacterized protein</fullName>
    </submittedName>
</protein>
<name>A0A6N7QP39_9GAMM</name>
<reference evidence="1 2" key="1">
    <citation type="submission" date="2019-11" db="EMBL/GenBank/DDBJ databases">
        <authorList>
            <person name="Zhang X.Y."/>
        </authorList>
    </citation>
    <scope>NUCLEOTIDE SEQUENCE [LARGE SCALE GENOMIC DNA]</scope>
    <source>
        <strain evidence="1 2">C176</strain>
    </source>
</reference>
<proteinExistence type="predicted"/>
<dbReference type="Proteomes" id="UP000433788">
    <property type="component" value="Unassembled WGS sequence"/>
</dbReference>
<dbReference type="EMBL" id="WJPP01000002">
    <property type="protein sequence ID" value="MRH78151.1"/>
    <property type="molecule type" value="Genomic_DNA"/>
</dbReference>
<comment type="caution">
    <text evidence="1">The sequence shown here is derived from an EMBL/GenBank/DDBJ whole genome shotgun (WGS) entry which is preliminary data.</text>
</comment>
<sequence>MGATRREICRVEYRWREIVITGPMPEAREEANKIIQRFACSAVPYRLASTTEDQVVLKPR</sequence>
<evidence type="ECO:0000313" key="1">
    <source>
        <dbReference type="EMBL" id="MRH78151.1"/>
    </source>
</evidence>
<accession>A0A6N7QP39</accession>